<comment type="cofactor">
    <cofactor evidence="3">
        <name>Zn(2+)</name>
        <dbReference type="ChEBI" id="CHEBI:29105"/>
    </cofactor>
    <text evidence="3">Binds 2 Zn(2+) ions per subunit.</text>
</comment>
<reference evidence="6" key="2">
    <citation type="submission" date="2013-06" db="EMBL/GenBank/DDBJ databases">
        <title>Draft genome sequence of Clostridium hylemonae (DSM 15053).</title>
        <authorList>
            <person name="Sudarsanam P."/>
            <person name="Ley R."/>
            <person name="Guruge J."/>
            <person name="Turnbaugh P.J."/>
            <person name="Mahowald M."/>
            <person name="Liep D."/>
            <person name="Gordon J."/>
        </authorList>
    </citation>
    <scope>NUCLEOTIDE SEQUENCE</scope>
    <source>
        <strain evidence="6">DSM 15053</strain>
    </source>
</reference>
<feature type="binding site" evidence="4">
    <location>
        <position position="226"/>
    </location>
    <ligand>
        <name>allantoate</name>
        <dbReference type="ChEBI" id="CHEBI:17536"/>
    </ligand>
</feature>
<dbReference type="PANTHER" id="PTHR32494:SF5">
    <property type="entry name" value="ALLANTOATE AMIDOHYDROLASE"/>
    <property type="match status" value="1"/>
</dbReference>
<evidence type="ECO:0000256" key="1">
    <source>
        <dbReference type="ARBA" id="ARBA00006153"/>
    </source>
</evidence>
<keyword evidence="2 6" id="KW-0378">Hydrolase</keyword>
<keyword evidence="7" id="KW-1185">Reference proteome</keyword>
<feature type="binding site" evidence="3">
    <location>
        <position position="201"/>
    </location>
    <ligand>
        <name>Zn(2+)</name>
        <dbReference type="ChEBI" id="CHEBI:29105"/>
        <label>1</label>
    </ligand>
</feature>
<dbReference type="Gene3D" id="3.30.70.360">
    <property type="match status" value="1"/>
</dbReference>
<dbReference type="STRING" id="553973.CLOHYLEM_06669"/>
<feature type="binding site" evidence="3">
    <location>
        <position position="101"/>
    </location>
    <ligand>
        <name>Zn(2+)</name>
        <dbReference type="ChEBI" id="CHEBI:29105"/>
        <label>1</label>
    </ligand>
</feature>
<name>C0C3K7_9FIRM</name>
<evidence type="ECO:0000313" key="6">
    <source>
        <dbReference type="EMBL" id="EEG73199.1"/>
    </source>
</evidence>
<dbReference type="GO" id="GO:0046872">
    <property type="term" value="F:metal ion binding"/>
    <property type="evidence" value="ECO:0007669"/>
    <property type="project" value="UniProtKB-KW"/>
</dbReference>
<evidence type="ECO:0000259" key="5">
    <source>
        <dbReference type="Pfam" id="PF07687"/>
    </source>
</evidence>
<organism evidence="6 7">
    <name type="scientific">[Clostridium] hylemonae DSM 15053</name>
    <dbReference type="NCBI Taxonomy" id="553973"/>
    <lineage>
        <taxon>Bacteria</taxon>
        <taxon>Bacillati</taxon>
        <taxon>Bacillota</taxon>
        <taxon>Clostridia</taxon>
        <taxon>Lachnospirales</taxon>
        <taxon>Lachnospiraceae</taxon>
    </lineage>
</organism>
<sequence length="421" mass="46295">MKARKGIYMVIEEITGRIARDLEHLKQYTATPGNGCTRLPFSKEARQAVEYLKELMHEIDLEVSEDAAGNVFGLLKGEDPDAPCVMMGSHYDSVSNGGDYDGIAGVICAIEVARLLREKGIKPKRSFVAAGFNDEEGMRFGTGYFGSGAMLGHRDVEYTKKFCDKDGISIYEAMKEYGLVPENIEEAAWEEGRIGSFLEVHIEQGPVLDAEGVELGLVDCIVGIQRYMVTVNGRADHAGTTPMDMRMDAVDAAAKVISKIADWAREKADGTVATVGYINTVPGGMNIVAEKVEFTVDIRSRNNDNINDIAARIKKALEREVAEYGGSYEIENKLTITPVELSAEMLDIMEAECKELGYSYRRMLSGAGHDALEIGQNLPAVMLFLPSKEGRSHCPVEFTKYSDFAKGTVIMQKLAEKLLDK</sequence>
<dbReference type="eggNOG" id="COG0624">
    <property type="taxonomic scope" value="Bacteria"/>
</dbReference>
<feature type="binding site" evidence="3">
    <location>
        <position position="393"/>
    </location>
    <ligand>
        <name>Zn(2+)</name>
        <dbReference type="ChEBI" id="CHEBI:29105"/>
        <label>2</label>
    </ligand>
</feature>
<protein>
    <submittedName>
        <fullName evidence="6">Amidase, hydantoinase/carbamoylase family</fullName>
        <ecNumber evidence="6">3.5.-.-</ecNumber>
    </submittedName>
</protein>
<dbReference type="Pfam" id="PF01546">
    <property type="entry name" value="Peptidase_M20"/>
    <property type="match status" value="1"/>
</dbReference>
<feature type="binding site" evidence="3">
    <location>
        <position position="90"/>
    </location>
    <ligand>
        <name>Zn(2+)</name>
        <dbReference type="ChEBI" id="CHEBI:29105"/>
        <label>1</label>
    </ligand>
</feature>
<dbReference type="NCBIfam" id="NF006771">
    <property type="entry name" value="PRK09290.1-5"/>
    <property type="match status" value="1"/>
</dbReference>
<feature type="binding site" evidence="4">
    <location>
        <position position="299"/>
    </location>
    <ligand>
        <name>allantoate</name>
        <dbReference type="ChEBI" id="CHEBI:17536"/>
    </ligand>
</feature>
<proteinExistence type="inferred from homology"/>
<evidence type="ECO:0000313" key="7">
    <source>
        <dbReference type="Proteomes" id="UP000004893"/>
    </source>
</evidence>
<dbReference type="EMBL" id="ABYI02000029">
    <property type="protein sequence ID" value="EEG73199.1"/>
    <property type="molecule type" value="Genomic_DNA"/>
</dbReference>
<dbReference type="SUPFAM" id="SSF53187">
    <property type="entry name" value="Zn-dependent exopeptidases"/>
    <property type="match status" value="1"/>
</dbReference>
<dbReference type="InterPro" id="IPR002933">
    <property type="entry name" value="Peptidase_M20"/>
</dbReference>
<dbReference type="AlphaFoldDB" id="C0C3K7"/>
<dbReference type="SUPFAM" id="SSF55031">
    <property type="entry name" value="Bacterial exopeptidase dimerisation domain"/>
    <property type="match status" value="1"/>
</dbReference>
<reference evidence="6" key="1">
    <citation type="submission" date="2009-02" db="EMBL/GenBank/DDBJ databases">
        <authorList>
            <person name="Fulton L."/>
            <person name="Clifton S."/>
            <person name="Fulton B."/>
            <person name="Xu J."/>
            <person name="Minx P."/>
            <person name="Pepin K.H."/>
            <person name="Johnson M."/>
            <person name="Bhonagiri V."/>
            <person name="Nash W.E."/>
            <person name="Mardis E.R."/>
            <person name="Wilson R.K."/>
        </authorList>
    </citation>
    <scope>NUCLEOTIDE SEQUENCE [LARGE SCALE GENOMIC DNA]</scope>
    <source>
        <strain evidence="6">DSM 15053</strain>
    </source>
</reference>
<gene>
    <name evidence="6" type="ORF">CLOHYLEM_06669</name>
</gene>
<evidence type="ECO:0000256" key="2">
    <source>
        <dbReference type="ARBA" id="ARBA00022801"/>
    </source>
</evidence>
<dbReference type="EC" id="3.5.-.-" evidence="6"/>
<dbReference type="PANTHER" id="PTHR32494">
    <property type="entry name" value="ALLANTOATE DEIMINASE-RELATED"/>
    <property type="match status" value="1"/>
</dbReference>
<keyword evidence="3" id="KW-0479">Metal-binding</keyword>
<comment type="caution">
    <text evidence="6">The sequence shown here is derived from an EMBL/GenBank/DDBJ whole genome shotgun (WGS) entry which is preliminary data.</text>
</comment>
<dbReference type="GO" id="GO:0016813">
    <property type="term" value="F:hydrolase activity, acting on carbon-nitrogen (but not peptide) bonds, in linear amidines"/>
    <property type="evidence" value="ECO:0007669"/>
    <property type="project" value="InterPro"/>
</dbReference>
<keyword evidence="3" id="KW-0862">Zinc</keyword>
<feature type="binding site" evidence="3">
    <location>
        <position position="101"/>
    </location>
    <ligand>
        <name>Zn(2+)</name>
        <dbReference type="ChEBI" id="CHEBI:29105"/>
        <label>2</label>
    </ligand>
</feature>
<dbReference type="NCBIfam" id="TIGR01879">
    <property type="entry name" value="hydantase"/>
    <property type="match status" value="1"/>
</dbReference>
<feature type="domain" description="Peptidase M20 dimerisation" evidence="5">
    <location>
        <begin position="223"/>
        <end position="324"/>
    </location>
</feature>
<feature type="binding site" evidence="3">
    <location>
        <position position="136"/>
    </location>
    <ligand>
        <name>Zn(2+)</name>
        <dbReference type="ChEBI" id="CHEBI:29105"/>
        <label>2</label>
    </ligand>
</feature>
<evidence type="ECO:0000256" key="3">
    <source>
        <dbReference type="PIRSR" id="PIRSR001235-1"/>
    </source>
</evidence>
<dbReference type="HOGENOM" id="CLU_024588_6_0_9"/>
<accession>C0C3K7</accession>
<dbReference type="InterPro" id="IPR036264">
    <property type="entry name" value="Bact_exopeptidase_dim_dom"/>
</dbReference>
<dbReference type="Pfam" id="PF07687">
    <property type="entry name" value="M20_dimer"/>
    <property type="match status" value="1"/>
</dbReference>
<dbReference type="PIRSF" id="PIRSF001235">
    <property type="entry name" value="Amidase_carbamoylase"/>
    <property type="match status" value="1"/>
</dbReference>
<dbReference type="CDD" id="cd03884">
    <property type="entry name" value="M20_bAS"/>
    <property type="match status" value="1"/>
</dbReference>
<comment type="similarity">
    <text evidence="1">Belongs to the peptidase M20 family.</text>
</comment>
<feature type="binding site" evidence="4">
    <location>
        <position position="286"/>
    </location>
    <ligand>
        <name>allantoate</name>
        <dbReference type="ChEBI" id="CHEBI:17536"/>
    </ligand>
</feature>
<dbReference type="InterPro" id="IPR010158">
    <property type="entry name" value="Amidase_Cbmase"/>
</dbReference>
<dbReference type="InterPro" id="IPR011650">
    <property type="entry name" value="Peptidase_M20_dimer"/>
</dbReference>
<dbReference type="Gene3D" id="3.40.630.10">
    <property type="entry name" value="Zn peptidases"/>
    <property type="match status" value="1"/>
</dbReference>
<evidence type="ECO:0000256" key="4">
    <source>
        <dbReference type="PIRSR" id="PIRSR001235-2"/>
    </source>
</evidence>
<dbReference type="Proteomes" id="UP000004893">
    <property type="component" value="Unassembled WGS sequence"/>
</dbReference>